<dbReference type="AlphaFoldDB" id="A0A6L3JLU0"/>
<keyword evidence="1" id="KW-0675">Receptor</keyword>
<comment type="caution">
    <text evidence="1">The sequence shown here is derived from an EMBL/GenBank/DDBJ whole genome shotgun (WGS) entry which is preliminary data.</text>
</comment>
<dbReference type="Proteomes" id="UP000482653">
    <property type="component" value="Unassembled WGS sequence"/>
</dbReference>
<organism evidence="1 2">
    <name type="scientific">Bacteroides cellulosilyticus</name>
    <dbReference type="NCBI Taxonomy" id="246787"/>
    <lineage>
        <taxon>Bacteria</taxon>
        <taxon>Pseudomonadati</taxon>
        <taxon>Bacteroidota</taxon>
        <taxon>Bacteroidia</taxon>
        <taxon>Bacteroidales</taxon>
        <taxon>Bacteroidaceae</taxon>
        <taxon>Bacteroides</taxon>
    </lineage>
</organism>
<proteinExistence type="predicted"/>
<dbReference type="EMBL" id="VVYX01000405">
    <property type="protein sequence ID" value="KAA5400127.1"/>
    <property type="molecule type" value="Genomic_DNA"/>
</dbReference>
<accession>A0A6L3JLU0</accession>
<protein>
    <submittedName>
        <fullName evidence="1">TonB-dependent receptor</fullName>
    </submittedName>
</protein>
<feature type="non-terminal residue" evidence="1">
    <location>
        <position position="1"/>
    </location>
</feature>
<reference evidence="1 2" key="1">
    <citation type="journal article" date="2019" name="Nat. Med.">
        <title>A library of human gut bacterial isolates paired with longitudinal multiomics data enables mechanistic microbiome research.</title>
        <authorList>
            <person name="Poyet M."/>
            <person name="Groussin M."/>
            <person name="Gibbons S.M."/>
            <person name="Avila-Pacheco J."/>
            <person name="Jiang X."/>
            <person name="Kearney S.M."/>
            <person name="Perrotta A.R."/>
            <person name="Berdy B."/>
            <person name="Zhao S."/>
            <person name="Lieberman T.D."/>
            <person name="Swanson P.K."/>
            <person name="Smith M."/>
            <person name="Roesemann S."/>
            <person name="Alexander J.E."/>
            <person name="Rich S.A."/>
            <person name="Livny J."/>
            <person name="Vlamakis H."/>
            <person name="Clish C."/>
            <person name="Bullock K."/>
            <person name="Deik A."/>
            <person name="Scott J."/>
            <person name="Pierce K.A."/>
            <person name="Xavier R.J."/>
            <person name="Alm E.J."/>
        </authorList>
    </citation>
    <scope>NUCLEOTIDE SEQUENCE [LARGE SCALE GENOMIC DNA]</scope>
    <source>
        <strain evidence="1 2">BIOML-A8</strain>
    </source>
</reference>
<name>A0A6L3JLU0_9BACE</name>
<gene>
    <name evidence="1" type="ORF">F2Y87_31305</name>
</gene>
<dbReference type="RefSeq" id="WP_149948703.1">
    <property type="nucleotide sequence ID" value="NZ_VVYX01000405.1"/>
</dbReference>
<evidence type="ECO:0000313" key="2">
    <source>
        <dbReference type="Proteomes" id="UP000482653"/>
    </source>
</evidence>
<evidence type="ECO:0000313" key="1">
    <source>
        <dbReference type="EMBL" id="KAA5400127.1"/>
    </source>
</evidence>
<sequence>LQNGAYLSIRNISLSYTFPIKLIKPLGITNLSVFFSGENLFTFDHLPKGIDAERVVTDNLGQRGFTYPYMRQFSFGINLSL</sequence>